<dbReference type="NCBIfam" id="TIGR01766">
    <property type="entry name" value="IS200/IS605 family accessory protein TnpB-like domain"/>
    <property type="match status" value="1"/>
</dbReference>
<organism evidence="2 3">
    <name type="scientific">Bacillus pacificus</name>
    <dbReference type="NCBI Taxonomy" id="2026187"/>
    <lineage>
        <taxon>Bacteria</taxon>
        <taxon>Bacillati</taxon>
        <taxon>Bacillota</taxon>
        <taxon>Bacilli</taxon>
        <taxon>Bacillales</taxon>
        <taxon>Bacillaceae</taxon>
        <taxon>Bacillus</taxon>
        <taxon>Bacillus cereus group</taxon>
    </lineage>
</organism>
<dbReference type="GO" id="GO:0003677">
    <property type="term" value="F:DNA binding"/>
    <property type="evidence" value="ECO:0007669"/>
    <property type="project" value="UniProtKB-KW"/>
</dbReference>
<keyword evidence="1" id="KW-0238">DNA-binding</keyword>
<dbReference type="AlphaFoldDB" id="A0A1Y5ZGJ4"/>
<dbReference type="Proteomes" id="UP000194499">
    <property type="component" value="Unassembled WGS sequence"/>
</dbReference>
<reference evidence="3" key="1">
    <citation type="submission" date="2017-04" db="EMBL/GenBank/DDBJ databases">
        <authorList>
            <person name="Criscuolo A."/>
        </authorList>
    </citation>
    <scope>NUCLEOTIDE SEQUENCE [LARGE SCALE GENOMIC DNA]</scope>
</reference>
<sequence>MKTTIPACLVDLSAQDQFIIDTESYKYSFMIRYAYKRLQEGMAVGSLEKILSAKTNTNIRVAKDAVAEAVQLIKSRKALMIEYFELWKSRFEKTSTKLEKLLCIPDINPNSKRILGLQNKLEKQILKMDHYEQHVKHDTYDEVIFGGRENFEKRTKGLITKEQWQELRNGRFSSRGDKSKKGNPNLRVIEENGSFFLEMTTSNPFQKGKKTLYQKVRFSLYIASKKSKKTGQYNGRNYPALMRQALASGDAYAVEILKRNGKYRVHISITEQPAPLVTFPVNGYRGLDTNPDGLAICHVKKDGNPKSFEWLGEGGLQDYPSDKRENLIYELCHKLVRKCVEDGTGLIVEDLKFIQDKSISAKFRRMSHSFCYRKILSTLERLCERYGVEFIKVKPAFTSISGRLKYQQKYRISVHESAALTIGRRGMGMKERIPKKLQDILTKQQTKSWKKQNEWARWSTVRKRITNILKKRKAKFHQWFHHKQHVYQTIKK</sequence>
<evidence type="ECO:0000313" key="2">
    <source>
        <dbReference type="EMBL" id="SMD93899.1"/>
    </source>
</evidence>
<protein>
    <recommendedName>
        <fullName evidence="4">Transposase</fullName>
    </recommendedName>
</protein>
<accession>A0A1Y5ZGJ4</accession>
<dbReference type="EMBL" id="FWZB01000036">
    <property type="protein sequence ID" value="SMD93899.1"/>
    <property type="molecule type" value="Genomic_DNA"/>
</dbReference>
<name>A0A1Y5ZGJ4_9BACI</name>
<evidence type="ECO:0000256" key="1">
    <source>
        <dbReference type="ARBA" id="ARBA00023125"/>
    </source>
</evidence>
<evidence type="ECO:0008006" key="4">
    <source>
        <dbReference type="Google" id="ProtNLM"/>
    </source>
</evidence>
<gene>
    <name evidence="2" type="ORF">BACERE00191_01957</name>
</gene>
<dbReference type="RefSeq" id="WP_076868872.1">
    <property type="nucleotide sequence ID" value="NZ_FWZB01000036.1"/>
</dbReference>
<dbReference type="InterPro" id="IPR010095">
    <property type="entry name" value="Cas12f1-like_TNB"/>
</dbReference>
<evidence type="ECO:0000313" key="3">
    <source>
        <dbReference type="Proteomes" id="UP000194499"/>
    </source>
</evidence>
<proteinExistence type="predicted"/>